<protein>
    <recommendedName>
        <fullName evidence="10 11">UDP-N-acetylmuramoyl-tripeptide--D-alanyl-D-alanine ligase</fullName>
        <ecNumber evidence="10 11">6.3.2.10</ecNumber>
    </recommendedName>
    <alternativeName>
        <fullName evidence="10">D-alanyl-D-alanine-adding enzyme</fullName>
    </alternativeName>
</protein>
<dbReference type="InterPro" id="IPR036565">
    <property type="entry name" value="Mur-like_cat_sf"/>
</dbReference>
<proteinExistence type="inferred from homology"/>
<keyword evidence="4 10" id="KW-0547">Nucleotide-binding</keyword>
<keyword evidence="3 10" id="KW-0132">Cell division</keyword>
<evidence type="ECO:0000256" key="7">
    <source>
        <dbReference type="ARBA" id="ARBA00022984"/>
    </source>
</evidence>
<dbReference type="GO" id="GO:0008360">
    <property type="term" value="P:regulation of cell shape"/>
    <property type="evidence" value="ECO:0007669"/>
    <property type="project" value="UniProtKB-KW"/>
</dbReference>
<evidence type="ECO:0000256" key="9">
    <source>
        <dbReference type="ARBA" id="ARBA00023316"/>
    </source>
</evidence>
<dbReference type="KEGG" id="acaf:CA12_21710"/>
<evidence type="ECO:0000256" key="6">
    <source>
        <dbReference type="ARBA" id="ARBA00022960"/>
    </source>
</evidence>
<evidence type="ECO:0000256" key="8">
    <source>
        <dbReference type="ARBA" id="ARBA00023306"/>
    </source>
</evidence>
<evidence type="ECO:0000256" key="2">
    <source>
        <dbReference type="ARBA" id="ARBA00022598"/>
    </source>
</evidence>
<feature type="domain" description="Mur ligase N-terminal catalytic" evidence="12">
    <location>
        <begin position="30"/>
        <end position="79"/>
    </location>
</feature>
<evidence type="ECO:0000256" key="4">
    <source>
        <dbReference type="ARBA" id="ARBA00022741"/>
    </source>
</evidence>
<feature type="domain" description="Mur ligase central" evidence="14">
    <location>
        <begin position="110"/>
        <end position="237"/>
    </location>
</feature>
<dbReference type="AlphaFoldDB" id="A0A517P9L7"/>
<comment type="function">
    <text evidence="10 11">Involved in cell wall formation. Catalyzes the final step in the synthesis of UDP-N-acetylmuramoyl-pentapeptide, the precursor of murein.</text>
</comment>
<feature type="binding site" evidence="10">
    <location>
        <begin position="112"/>
        <end position="118"/>
    </location>
    <ligand>
        <name>ATP</name>
        <dbReference type="ChEBI" id="CHEBI:30616"/>
    </ligand>
</feature>
<comment type="similarity">
    <text evidence="10">Belongs to the MurCDEF family. MurF subfamily.</text>
</comment>
<dbReference type="HAMAP" id="MF_02019">
    <property type="entry name" value="MurF"/>
    <property type="match status" value="1"/>
</dbReference>
<dbReference type="Proteomes" id="UP000318741">
    <property type="component" value="Chromosome"/>
</dbReference>
<dbReference type="EMBL" id="CP036265">
    <property type="protein sequence ID" value="QDT16073.1"/>
    <property type="molecule type" value="Genomic_DNA"/>
</dbReference>
<dbReference type="InterPro" id="IPR013221">
    <property type="entry name" value="Mur_ligase_cen"/>
</dbReference>
<dbReference type="InterPro" id="IPR004101">
    <property type="entry name" value="Mur_ligase_C"/>
</dbReference>
<dbReference type="SUPFAM" id="SSF63418">
    <property type="entry name" value="MurE/MurF N-terminal domain"/>
    <property type="match status" value="1"/>
</dbReference>
<evidence type="ECO:0000259" key="12">
    <source>
        <dbReference type="Pfam" id="PF01225"/>
    </source>
</evidence>
<dbReference type="SUPFAM" id="SSF53244">
    <property type="entry name" value="MurD-like peptide ligases, peptide-binding domain"/>
    <property type="match status" value="1"/>
</dbReference>
<dbReference type="GO" id="GO:0008766">
    <property type="term" value="F:UDP-N-acetylmuramoylalanyl-D-glutamyl-2,6-diaminopimelate-D-alanyl-D-alanine ligase activity"/>
    <property type="evidence" value="ECO:0007669"/>
    <property type="project" value="RHEA"/>
</dbReference>
<evidence type="ECO:0000256" key="1">
    <source>
        <dbReference type="ARBA" id="ARBA00022490"/>
    </source>
</evidence>
<evidence type="ECO:0000259" key="14">
    <source>
        <dbReference type="Pfam" id="PF08245"/>
    </source>
</evidence>
<keyword evidence="6 10" id="KW-0133">Cell shape</keyword>
<dbReference type="InterPro" id="IPR000713">
    <property type="entry name" value="Mur_ligase_N"/>
</dbReference>
<evidence type="ECO:0000256" key="5">
    <source>
        <dbReference type="ARBA" id="ARBA00022840"/>
    </source>
</evidence>
<dbReference type="GO" id="GO:0005737">
    <property type="term" value="C:cytoplasm"/>
    <property type="evidence" value="ECO:0007669"/>
    <property type="project" value="UniProtKB-SubCell"/>
</dbReference>
<dbReference type="NCBIfam" id="TIGR01143">
    <property type="entry name" value="murF"/>
    <property type="match status" value="1"/>
</dbReference>
<gene>
    <name evidence="10 15" type="primary">murF</name>
    <name evidence="15" type="ORF">CA12_21710</name>
</gene>
<dbReference type="InterPro" id="IPR051046">
    <property type="entry name" value="MurCDEF_CellWall_CoF430Synth"/>
</dbReference>
<comment type="subcellular location">
    <subcellularLocation>
        <location evidence="10 11">Cytoplasm</location>
    </subcellularLocation>
</comment>
<accession>A0A517P9L7</accession>
<dbReference type="InterPro" id="IPR005863">
    <property type="entry name" value="UDP-N-AcMur_synth"/>
</dbReference>
<feature type="domain" description="Mur ligase C-terminal" evidence="13">
    <location>
        <begin position="318"/>
        <end position="438"/>
    </location>
</feature>
<evidence type="ECO:0000256" key="3">
    <source>
        <dbReference type="ARBA" id="ARBA00022618"/>
    </source>
</evidence>
<dbReference type="InterPro" id="IPR035911">
    <property type="entry name" value="MurE/MurF_N"/>
</dbReference>
<evidence type="ECO:0000313" key="16">
    <source>
        <dbReference type="Proteomes" id="UP000318741"/>
    </source>
</evidence>
<dbReference type="Pfam" id="PF08245">
    <property type="entry name" value="Mur_ligase_M"/>
    <property type="match status" value="1"/>
</dbReference>
<keyword evidence="16" id="KW-1185">Reference proteome</keyword>
<comment type="pathway">
    <text evidence="10 11">Cell wall biogenesis; peptidoglycan biosynthesis.</text>
</comment>
<organism evidence="15 16">
    <name type="scientific">Alienimonas californiensis</name>
    <dbReference type="NCBI Taxonomy" id="2527989"/>
    <lineage>
        <taxon>Bacteria</taxon>
        <taxon>Pseudomonadati</taxon>
        <taxon>Planctomycetota</taxon>
        <taxon>Planctomycetia</taxon>
        <taxon>Planctomycetales</taxon>
        <taxon>Planctomycetaceae</taxon>
        <taxon>Alienimonas</taxon>
    </lineage>
</organism>
<evidence type="ECO:0000259" key="13">
    <source>
        <dbReference type="Pfam" id="PF02875"/>
    </source>
</evidence>
<evidence type="ECO:0000256" key="11">
    <source>
        <dbReference type="RuleBase" id="RU004136"/>
    </source>
</evidence>
<dbReference type="Pfam" id="PF02875">
    <property type="entry name" value="Mur_ligase_C"/>
    <property type="match status" value="1"/>
</dbReference>
<dbReference type="PANTHER" id="PTHR43024">
    <property type="entry name" value="UDP-N-ACETYLMURAMOYL-TRIPEPTIDE--D-ALANYL-D-ALANINE LIGASE"/>
    <property type="match status" value="1"/>
</dbReference>
<dbReference type="Pfam" id="PF01225">
    <property type="entry name" value="Mur_ligase"/>
    <property type="match status" value="1"/>
</dbReference>
<name>A0A517P9L7_9PLAN</name>
<dbReference type="GO" id="GO:0005524">
    <property type="term" value="F:ATP binding"/>
    <property type="evidence" value="ECO:0007669"/>
    <property type="project" value="UniProtKB-UniRule"/>
</dbReference>
<dbReference type="InterPro" id="IPR036615">
    <property type="entry name" value="Mur_ligase_C_dom_sf"/>
</dbReference>
<keyword evidence="2 10" id="KW-0436">Ligase</keyword>
<dbReference type="GO" id="GO:0071555">
    <property type="term" value="P:cell wall organization"/>
    <property type="evidence" value="ECO:0007669"/>
    <property type="project" value="UniProtKB-KW"/>
</dbReference>
<dbReference type="Gene3D" id="3.90.190.20">
    <property type="entry name" value="Mur ligase, C-terminal domain"/>
    <property type="match status" value="1"/>
</dbReference>
<keyword evidence="1 10" id="KW-0963">Cytoplasm</keyword>
<dbReference type="PANTHER" id="PTHR43024:SF1">
    <property type="entry name" value="UDP-N-ACETYLMURAMOYL-TRIPEPTIDE--D-ALANYL-D-ALANINE LIGASE"/>
    <property type="match status" value="1"/>
</dbReference>
<dbReference type="SUPFAM" id="SSF53623">
    <property type="entry name" value="MurD-like peptide ligases, catalytic domain"/>
    <property type="match status" value="1"/>
</dbReference>
<sequence>MFPLTLKQLPDLLGNAEAPQGLCVMGDVLITGAAIDSRAVRPGDLFFALPGERTDGHAHVAAALERGAVAAVVAREVSVGPAFVVPDPAAALARLGAWNRRRFAGPVVAVGGSHGKTTTRELIAATLHALGPGVRSRANFNNALGVPLTLCELGPSHRWAVVELGASRPSDLTELGGWARPTVAVLTGVGTAHVGTFGGPAALRAAKAELFATLQADGSAVVNGDDPGARSLAAEAGRPVLFAGTGPGCDVRLEPLPAPPGFLRFQRGETSFRLPGFAPHLVSLAACAVAAGEALGLTPESIRDGFAGFQPPPGRGTVTTVGGVTLIDDTYNAPPEGFFAAVDLLARWPVEPPGRRWLVCGGMKELGEEADRLHAELGRRIAAAGLDRAVFVGETGACVAIAAGLLPPIGLQFATAGAAAEAVLNEVRAGDVVLAKGCRSDRLERVVAALAERLERGRA</sequence>
<dbReference type="UniPathway" id="UPA00219"/>
<dbReference type="GO" id="GO:0009252">
    <property type="term" value="P:peptidoglycan biosynthetic process"/>
    <property type="evidence" value="ECO:0007669"/>
    <property type="project" value="UniProtKB-UniRule"/>
</dbReference>
<evidence type="ECO:0000313" key="15">
    <source>
        <dbReference type="EMBL" id="QDT16073.1"/>
    </source>
</evidence>
<dbReference type="Gene3D" id="3.40.1190.10">
    <property type="entry name" value="Mur-like, catalytic domain"/>
    <property type="match status" value="1"/>
</dbReference>
<dbReference type="Gene3D" id="3.40.1390.10">
    <property type="entry name" value="MurE/MurF, N-terminal domain"/>
    <property type="match status" value="1"/>
</dbReference>
<dbReference type="OrthoDB" id="9801978at2"/>
<dbReference type="GO" id="GO:0051301">
    <property type="term" value="P:cell division"/>
    <property type="evidence" value="ECO:0007669"/>
    <property type="project" value="UniProtKB-KW"/>
</dbReference>
<dbReference type="RefSeq" id="WP_145358949.1">
    <property type="nucleotide sequence ID" value="NZ_CP036265.1"/>
</dbReference>
<keyword evidence="5 10" id="KW-0067">ATP-binding</keyword>
<keyword evidence="9 10" id="KW-0961">Cell wall biogenesis/degradation</keyword>
<reference evidence="15 16" key="1">
    <citation type="submission" date="2019-02" db="EMBL/GenBank/DDBJ databases">
        <title>Deep-cultivation of Planctomycetes and their phenomic and genomic characterization uncovers novel biology.</title>
        <authorList>
            <person name="Wiegand S."/>
            <person name="Jogler M."/>
            <person name="Boedeker C."/>
            <person name="Pinto D."/>
            <person name="Vollmers J."/>
            <person name="Rivas-Marin E."/>
            <person name="Kohn T."/>
            <person name="Peeters S.H."/>
            <person name="Heuer A."/>
            <person name="Rast P."/>
            <person name="Oberbeckmann S."/>
            <person name="Bunk B."/>
            <person name="Jeske O."/>
            <person name="Meyerdierks A."/>
            <person name="Storesund J.E."/>
            <person name="Kallscheuer N."/>
            <person name="Luecker S."/>
            <person name="Lage O.M."/>
            <person name="Pohl T."/>
            <person name="Merkel B.J."/>
            <person name="Hornburger P."/>
            <person name="Mueller R.-W."/>
            <person name="Bruemmer F."/>
            <person name="Labrenz M."/>
            <person name="Spormann A.M."/>
            <person name="Op den Camp H."/>
            <person name="Overmann J."/>
            <person name="Amann R."/>
            <person name="Jetten M.S.M."/>
            <person name="Mascher T."/>
            <person name="Medema M.H."/>
            <person name="Devos D.P."/>
            <person name="Kaster A.-K."/>
            <person name="Ovreas L."/>
            <person name="Rohde M."/>
            <person name="Galperin M.Y."/>
            <person name="Jogler C."/>
        </authorList>
    </citation>
    <scope>NUCLEOTIDE SEQUENCE [LARGE SCALE GENOMIC DNA]</scope>
    <source>
        <strain evidence="15 16">CA12</strain>
    </source>
</reference>
<keyword evidence="7 10" id="KW-0573">Peptidoglycan synthesis</keyword>
<evidence type="ECO:0000256" key="10">
    <source>
        <dbReference type="HAMAP-Rule" id="MF_02019"/>
    </source>
</evidence>
<dbReference type="EC" id="6.3.2.10" evidence="10 11"/>
<dbReference type="GO" id="GO:0047480">
    <property type="term" value="F:UDP-N-acetylmuramoyl-tripeptide-D-alanyl-D-alanine ligase activity"/>
    <property type="evidence" value="ECO:0007669"/>
    <property type="project" value="UniProtKB-UniRule"/>
</dbReference>
<keyword evidence="8 10" id="KW-0131">Cell cycle</keyword>
<comment type="catalytic activity">
    <reaction evidence="10 11">
        <text>D-alanyl-D-alanine + UDP-N-acetyl-alpha-D-muramoyl-L-alanyl-gamma-D-glutamyl-meso-2,6-diaminopimelate + ATP = UDP-N-acetyl-alpha-D-muramoyl-L-alanyl-gamma-D-glutamyl-meso-2,6-diaminopimeloyl-D-alanyl-D-alanine + ADP + phosphate + H(+)</text>
        <dbReference type="Rhea" id="RHEA:28374"/>
        <dbReference type="ChEBI" id="CHEBI:15378"/>
        <dbReference type="ChEBI" id="CHEBI:30616"/>
        <dbReference type="ChEBI" id="CHEBI:43474"/>
        <dbReference type="ChEBI" id="CHEBI:57822"/>
        <dbReference type="ChEBI" id="CHEBI:61386"/>
        <dbReference type="ChEBI" id="CHEBI:83905"/>
        <dbReference type="ChEBI" id="CHEBI:456216"/>
        <dbReference type="EC" id="6.3.2.10"/>
    </reaction>
</comment>